<comment type="caution">
    <text evidence="2">The sequence shown here is derived from an EMBL/GenBank/DDBJ whole genome shotgun (WGS) entry which is preliminary data.</text>
</comment>
<keyword evidence="1" id="KW-1133">Transmembrane helix</keyword>
<evidence type="ECO:0000313" key="3">
    <source>
        <dbReference type="Proteomes" id="UP001152300"/>
    </source>
</evidence>
<protein>
    <submittedName>
        <fullName evidence="2">Uncharacterized protein</fullName>
    </submittedName>
</protein>
<dbReference type="Proteomes" id="UP001152300">
    <property type="component" value="Unassembled WGS sequence"/>
</dbReference>
<dbReference type="OrthoDB" id="3453538at2759"/>
<reference evidence="2" key="1">
    <citation type="submission" date="2022-11" db="EMBL/GenBank/DDBJ databases">
        <title>Genome Resource of Sclerotinia nivalis Strain SnTB1, a Plant Pathogen Isolated from American Ginseng.</title>
        <authorList>
            <person name="Fan S."/>
        </authorList>
    </citation>
    <scope>NUCLEOTIDE SEQUENCE</scope>
    <source>
        <strain evidence="2">SnTB1</strain>
    </source>
</reference>
<sequence length="92" mass="10339">MSRPTLSQLSQLPRTLKPIHQLSTRRFASTKSPTTRQAVYFGRDVYWGKAWKNVYGTGLLYVPAVAAVMFWCIPIPPVMNQLKGVKKTMVGA</sequence>
<keyword evidence="1" id="KW-0812">Transmembrane</keyword>
<gene>
    <name evidence="2" type="ORF">OCU04_010767</name>
</gene>
<keyword evidence="1" id="KW-0472">Membrane</keyword>
<dbReference type="EMBL" id="JAPEIS010000013">
    <property type="protein sequence ID" value="KAJ8060440.1"/>
    <property type="molecule type" value="Genomic_DNA"/>
</dbReference>
<feature type="transmembrane region" description="Helical" evidence="1">
    <location>
        <begin position="59"/>
        <end position="79"/>
    </location>
</feature>
<dbReference type="AlphaFoldDB" id="A0A9X0ACR4"/>
<name>A0A9X0ACR4_9HELO</name>
<evidence type="ECO:0000313" key="2">
    <source>
        <dbReference type="EMBL" id="KAJ8060440.1"/>
    </source>
</evidence>
<organism evidence="2 3">
    <name type="scientific">Sclerotinia nivalis</name>
    <dbReference type="NCBI Taxonomy" id="352851"/>
    <lineage>
        <taxon>Eukaryota</taxon>
        <taxon>Fungi</taxon>
        <taxon>Dikarya</taxon>
        <taxon>Ascomycota</taxon>
        <taxon>Pezizomycotina</taxon>
        <taxon>Leotiomycetes</taxon>
        <taxon>Helotiales</taxon>
        <taxon>Sclerotiniaceae</taxon>
        <taxon>Sclerotinia</taxon>
    </lineage>
</organism>
<keyword evidence="3" id="KW-1185">Reference proteome</keyword>
<accession>A0A9X0ACR4</accession>
<proteinExistence type="predicted"/>
<evidence type="ECO:0000256" key="1">
    <source>
        <dbReference type="SAM" id="Phobius"/>
    </source>
</evidence>